<sequence length="118" mass="13166">MLPDGGNRSALSRDRLNLKLQQKLILSRDVLALCCCLIQAFNPLRPEPRDIQLPGMTRAFPPHVKSLIHIVKCSLQGPAVYMGKYPNAPFLMPANPVMHPFDMATWRELLSSADVSTL</sequence>
<dbReference type="AlphaFoldDB" id="A0A806XDX3"/>
<gene>
    <name evidence="1" type="ORF">AO703_13365</name>
</gene>
<evidence type="ECO:0000313" key="1">
    <source>
        <dbReference type="EMBL" id="ALR77247.1"/>
    </source>
</evidence>
<name>A0A806XDX3_9ENTR</name>
<evidence type="ECO:0000313" key="2">
    <source>
        <dbReference type="Proteomes" id="UP000069162"/>
    </source>
</evidence>
<dbReference type="Proteomes" id="UP000069162">
    <property type="component" value="Chromosome"/>
</dbReference>
<proteinExistence type="predicted"/>
<organism evidence="1 2">
    <name type="scientific">[Enterobacter] lignolyticus</name>
    <dbReference type="NCBI Taxonomy" id="1334193"/>
    <lineage>
        <taxon>Bacteria</taxon>
        <taxon>Pseudomonadati</taxon>
        <taxon>Pseudomonadota</taxon>
        <taxon>Gammaproteobacteria</taxon>
        <taxon>Enterobacterales</taxon>
        <taxon>Enterobacteriaceae</taxon>
        <taxon>Pluralibacter</taxon>
    </lineage>
</organism>
<dbReference type="KEGG" id="kle:AO703_13365"/>
<accession>A0A806XDX3</accession>
<protein>
    <submittedName>
        <fullName evidence="1">Uncharacterized protein</fullName>
    </submittedName>
</protein>
<reference evidence="2" key="1">
    <citation type="submission" date="2015-10" db="EMBL/GenBank/DDBJ databases">
        <title>Complete Genome Sequencing of Klebsiella sp. strain G5.</title>
        <authorList>
            <person name="Chan K.-G."/>
            <person name="Chen J.-W."/>
        </authorList>
    </citation>
    <scope>NUCLEOTIDE SEQUENCE [LARGE SCALE GENOMIC DNA]</scope>
    <source>
        <strain evidence="2">G5</strain>
    </source>
</reference>
<dbReference type="EMBL" id="CP012871">
    <property type="protein sequence ID" value="ALR77247.1"/>
    <property type="molecule type" value="Genomic_DNA"/>
</dbReference>